<dbReference type="VEuPathDB" id="ToxoDB:EBH_0084540"/>
<feature type="compositionally biased region" description="Low complexity" evidence="1">
    <location>
        <begin position="42"/>
        <end position="52"/>
    </location>
</feature>
<feature type="compositionally biased region" description="Low complexity" evidence="1">
    <location>
        <begin position="14"/>
        <end position="27"/>
    </location>
</feature>
<organism evidence="2 3">
    <name type="scientific">Eimeria brunetti</name>
    <dbReference type="NCBI Taxonomy" id="51314"/>
    <lineage>
        <taxon>Eukaryota</taxon>
        <taxon>Sar</taxon>
        <taxon>Alveolata</taxon>
        <taxon>Apicomplexa</taxon>
        <taxon>Conoidasida</taxon>
        <taxon>Coccidia</taxon>
        <taxon>Eucoccidiorida</taxon>
        <taxon>Eimeriorina</taxon>
        <taxon>Eimeriidae</taxon>
        <taxon>Eimeria</taxon>
    </lineage>
</organism>
<evidence type="ECO:0000313" key="3">
    <source>
        <dbReference type="Proteomes" id="UP000030750"/>
    </source>
</evidence>
<reference evidence="2" key="2">
    <citation type="submission" date="2013-10" db="EMBL/GenBank/DDBJ databases">
        <authorList>
            <person name="Aslett M."/>
        </authorList>
    </citation>
    <scope>NUCLEOTIDE SEQUENCE [LARGE SCALE GENOMIC DNA]</scope>
    <source>
        <strain evidence="2">Houghton</strain>
    </source>
</reference>
<reference evidence="2" key="1">
    <citation type="submission" date="2013-10" db="EMBL/GenBank/DDBJ databases">
        <title>Genomic analysis of the causative agents of coccidiosis in chickens.</title>
        <authorList>
            <person name="Reid A.J."/>
            <person name="Blake D."/>
            <person name="Billington K."/>
            <person name="Browne H."/>
            <person name="Dunn M."/>
            <person name="Hung S."/>
            <person name="Kawahara F."/>
            <person name="Miranda-Saavedra D."/>
            <person name="Mourier T."/>
            <person name="Nagra H."/>
            <person name="Otto T.D."/>
            <person name="Rawlings N."/>
            <person name="Sanchez A."/>
            <person name="Sanders M."/>
            <person name="Subramaniam C."/>
            <person name="Tay Y."/>
            <person name="Dear P."/>
            <person name="Doerig C."/>
            <person name="Gruber A."/>
            <person name="Parkinson J."/>
            <person name="Shirley M."/>
            <person name="Wan K.L."/>
            <person name="Berriman M."/>
            <person name="Tomley F."/>
            <person name="Pain A."/>
        </authorList>
    </citation>
    <scope>NUCLEOTIDE SEQUENCE [LARGE SCALE GENOMIC DNA]</scope>
    <source>
        <strain evidence="2">Houghton</strain>
    </source>
</reference>
<dbReference type="AlphaFoldDB" id="U6LV20"/>
<evidence type="ECO:0000313" key="2">
    <source>
        <dbReference type="EMBL" id="CDJ54202.1"/>
    </source>
</evidence>
<name>U6LV20_9EIME</name>
<evidence type="ECO:0000256" key="1">
    <source>
        <dbReference type="SAM" id="MobiDB-lite"/>
    </source>
</evidence>
<feature type="compositionally biased region" description="Acidic residues" evidence="1">
    <location>
        <begin position="32"/>
        <end position="41"/>
    </location>
</feature>
<feature type="region of interest" description="Disordered" evidence="1">
    <location>
        <begin position="1"/>
        <end position="52"/>
    </location>
</feature>
<dbReference type="EMBL" id="HG714131">
    <property type="protein sequence ID" value="CDJ54202.1"/>
    <property type="molecule type" value="Genomic_DNA"/>
</dbReference>
<gene>
    <name evidence="2" type="ORF">EBH_0084540</name>
</gene>
<protein>
    <submittedName>
        <fullName evidence="2">Uncharacterized protein</fullName>
    </submittedName>
</protein>
<proteinExistence type="predicted"/>
<dbReference type="OrthoDB" id="351120at2759"/>
<dbReference type="Proteomes" id="UP000030750">
    <property type="component" value="Unassembled WGS sequence"/>
</dbReference>
<accession>U6LV20</accession>
<sequence>MGQWPEHGGGPGAPHGLLPGFGSLLGPKVDDAVAEESESEDASSTTVPPKKKLPVSPVMLRASAALLLPILLLSGLAVHARRERRPVGAPVPTDREGLKGTLDSLEKAAESVRAKWNDLSEPVHEAFHSFYSPGGLQRVLDVPQNVPDAVGFLVDTYAKALKARPLPGEDASEEEKVDYALCNMVLEGTLRAVEIRLDQLAKLEKFAEEHPDTPVFHLGTSAAPLWMNKAEREEPTVSFAEFFRRIEAEGNNKAAPSKDSGPKVPEVLVERLTNLISVQKLIETSDRAVLETFKGVLGFVAQAKFGRDTSGKKRVDNFVIPPLDVPFPFARLADVVDRTAARAKLRSFSPSKMRLWEKQWHVPGLQGVISNLKGAIEGNSSFQKKERVAALSGWAQDKDVLSRLMHPFTIAISLL</sequence>
<keyword evidence="3" id="KW-1185">Reference proteome</keyword>